<keyword evidence="3" id="KW-1185">Reference proteome</keyword>
<feature type="transmembrane region" description="Helical" evidence="1">
    <location>
        <begin position="7"/>
        <end position="26"/>
    </location>
</feature>
<gene>
    <name evidence="2" type="ORF">AAAU51_07955</name>
</gene>
<keyword evidence="1" id="KW-1133">Transmembrane helix</keyword>
<reference evidence="2 3" key="1">
    <citation type="submission" date="2024-04" db="EMBL/GenBank/DDBJ databases">
        <title>Human intestinal bacterial collection.</title>
        <authorList>
            <person name="Pauvert C."/>
            <person name="Hitch T.C.A."/>
            <person name="Clavel T."/>
        </authorList>
    </citation>
    <scope>NUCLEOTIDE SEQUENCE [LARGE SCALE GENOMIC DNA]</scope>
    <source>
        <strain evidence="2 3">CLA-AA-H249</strain>
    </source>
</reference>
<protein>
    <submittedName>
        <fullName evidence="2">Uncharacterized protein</fullName>
    </submittedName>
</protein>
<dbReference type="Proteomes" id="UP001482154">
    <property type="component" value="Unassembled WGS sequence"/>
</dbReference>
<sequence>MIKSKKKIVKTICYIFIISCLMYSFMTEKGAVRFSILLYGCPKEAITGHLRRDNVEHKDLEVRKQRAYIMEPYPIDKETGGILDRWIVKRYAIFYIAEFDPGI</sequence>
<evidence type="ECO:0000256" key="1">
    <source>
        <dbReference type="SAM" id="Phobius"/>
    </source>
</evidence>
<dbReference type="RefSeq" id="WP_212385662.1">
    <property type="nucleotide sequence ID" value="NZ_JBBNIN010000010.1"/>
</dbReference>
<proteinExistence type="predicted"/>
<organism evidence="2 3">
    <name type="scientific">Anaerostipes amylophilus</name>
    <dbReference type="NCBI Taxonomy" id="2981779"/>
    <lineage>
        <taxon>Bacteria</taxon>
        <taxon>Bacillati</taxon>
        <taxon>Bacillota</taxon>
        <taxon>Clostridia</taxon>
        <taxon>Lachnospirales</taxon>
        <taxon>Lachnospiraceae</taxon>
        <taxon>Anaerostipes</taxon>
    </lineage>
</organism>
<keyword evidence="1" id="KW-0812">Transmembrane</keyword>
<comment type="caution">
    <text evidence="2">The sequence shown here is derived from an EMBL/GenBank/DDBJ whole genome shotgun (WGS) entry which is preliminary data.</text>
</comment>
<evidence type="ECO:0000313" key="3">
    <source>
        <dbReference type="Proteomes" id="UP001482154"/>
    </source>
</evidence>
<accession>A0ABV1IW74</accession>
<dbReference type="EMBL" id="JBBNIN010000010">
    <property type="protein sequence ID" value="MEQ2711102.1"/>
    <property type="molecule type" value="Genomic_DNA"/>
</dbReference>
<evidence type="ECO:0000313" key="2">
    <source>
        <dbReference type="EMBL" id="MEQ2711102.1"/>
    </source>
</evidence>
<name>A0ABV1IW74_9FIRM</name>
<keyword evidence="1" id="KW-0472">Membrane</keyword>